<feature type="binding site" evidence="12">
    <location>
        <position position="86"/>
    </location>
    <ligand>
        <name>Na(+)</name>
        <dbReference type="ChEBI" id="CHEBI:29101"/>
        <note>structural</note>
    </ligand>
</feature>
<dbReference type="Proteomes" id="UP000183805">
    <property type="component" value="Unassembled WGS sequence"/>
</dbReference>
<dbReference type="NCBIfam" id="TIGR00494">
    <property type="entry name" value="crcB"/>
    <property type="match status" value="1"/>
</dbReference>
<keyword evidence="9 12" id="KW-0407">Ion channel</keyword>
<comment type="function">
    <text evidence="12">Fluoride-specific ion channel. Important for reducing fluoride concentration in the cell, thus reducing its toxicity.</text>
</comment>
<evidence type="ECO:0000256" key="5">
    <source>
        <dbReference type="ARBA" id="ARBA00022989"/>
    </source>
</evidence>
<comment type="caution">
    <text evidence="13">The sequence shown here is derived from an EMBL/GenBank/DDBJ whole genome shotgun (WGS) entry which is preliminary data.</text>
</comment>
<comment type="activity regulation">
    <text evidence="12">Na(+) is not transported, but it plays an essential structural role and its presence is essential for fluoride channel function.</text>
</comment>
<keyword evidence="5 12" id="KW-1133">Transmembrane helix</keyword>
<dbReference type="Pfam" id="PF02537">
    <property type="entry name" value="CRCB"/>
    <property type="match status" value="1"/>
</dbReference>
<name>A0ABY1GQD1_9GAMM</name>
<evidence type="ECO:0000256" key="1">
    <source>
        <dbReference type="ARBA" id="ARBA00004651"/>
    </source>
</evidence>
<dbReference type="InterPro" id="IPR003691">
    <property type="entry name" value="FluC"/>
</dbReference>
<dbReference type="PROSITE" id="PS51257">
    <property type="entry name" value="PROKAR_LIPOPROTEIN"/>
    <property type="match status" value="1"/>
</dbReference>
<feature type="transmembrane region" description="Helical" evidence="12">
    <location>
        <begin position="114"/>
        <end position="133"/>
    </location>
</feature>
<reference evidence="13 14" key="1">
    <citation type="submission" date="2016-10" db="EMBL/GenBank/DDBJ databases">
        <authorList>
            <person name="Varghese N."/>
            <person name="Submissions S."/>
        </authorList>
    </citation>
    <scope>NUCLEOTIDE SEQUENCE [LARGE SCALE GENOMIC DNA]</scope>
    <source>
        <strain evidence="13 14">CGMCC 1.8499</strain>
    </source>
</reference>
<keyword evidence="12" id="KW-0813">Transport</keyword>
<comment type="catalytic activity">
    <reaction evidence="11">
        <text>fluoride(in) = fluoride(out)</text>
        <dbReference type="Rhea" id="RHEA:76159"/>
        <dbReference type="ChEBI" id="CHEBI:17051"/>
    </reaction>
    <physiologicalReaction direction="left-to-right" evidence="11">
        <dbReference type="Rhea" id="RHEA:76160"/>
    </physiologicalReaction>
</comment>
<evidence type="ECO:0000256" key="10">
    <source>
        <dbReference type="ARBA" id="ARBA00035120"/>
    </source>
</evidence>
<accession>A0ABY1GQD1</accession>
<feature type="transmembrane region" description="Helical" evidence="12">
    <location>
        <begin position="44"/>
        <end position="66"/>
    </location>
</feature>
<keyword evidence="4 12" id="KW-0812">Transmembrane</keyword>
<protein>
    <recommendedName>
        <fullName evidence="12">Fluoride-specific ion channel FluC</fullName>
    </recommendedName>
</protein>
<keyword evidence="6 12" id="KW-0915">Sodium</keyword>
<gene>
    <name evidence="12" type="primary">fluC</name>
    <name evidence="12" type="synonym">crcB</name>
    <name evidence="13" type="ORF">SAMN04487854_11615</name>
</gene>
<evidence type="ECO:0000313" key="13">
    <source>
        <dbReference type="EMBL" id="SFT91949.1"/>
    </source>
</evidence>
<sequence>MSKAILNVMNSLKLYMMIALGGASGACLRYFLSETMLKLLGRGFPFGTLTVNILGSLLMGILYGLIEKEIIAVSPAKTLIGIGFLGALTTFSTFSMDSLLLLQQGHFFKMALNITLNVVVCIFMAWLGLQLVMQKG</sequence>
<evidence type="ECO:0000256" key="3">
    <source>
        <dbReference type="ARBA" id="ARBA00022519"/>
    </source>
</evidence>
<comment type="subcellular location">
    <subcellularLocation>
        <location evidence="1 12">Cell membrane</location>
        <topology evidence="1 12">Multi-pass membrane protein</topology>
    </subcellularLocation>
</comment>
<evidence type="ECO:0000256" key="11">
    <source>
        <dbReference type="ARBA" id="ARBA00035585"/>
    </source>
</evidence>
<evidence type="ECO:0000256" key="8">
    <source>
        <dbReference type="ARBA" id="ARBA00023136"/>
    </source>
</evidence>
<feature type="transmembrane region" description="Helical" evidence="12">
    <location>
        <begin position="78"/>
        <end position="102"/>
    </location>
</feature>
<keyword evidence="8 12" id="KW-0472">Membrane</keyword>
<dbReference type="HAMAP" id="MF_00454">
    <property type="entry name" value="FluC"/>
    <property type="match status" value="1"/>
</dbReference>
<evidence type="ECO:0000256" key="4">
    <source>
        <dbReference type="ARBA" id="ARBA00022692"/>
    </source>
</evidence>
<keyword evidence="3" id="KW-0997">Cell inner membrane</keyword>
<comment type="similarity">
    <text evidence="10 12">Belongs to the fluoride channel Fluc/FEX (TC 1.A.43) family.</text>
</comment>
<dbReference type="NCBIfam" id="NF010796">
    <property type="entry name" value="PRK14200.1"/>
    <property type="match status" value="1"/>
</dbReference>
<organism evidence="13 14">
    <name type="scientific">Pseudoalteromonas lipolytica</name>
    <dbReference type="NCBI Taxonomy" id="570156"/>
    <lineage>
        <taxon>Bacteria</taxon>
        <taxon>Pseudomonadati</taxon>
        <taxon>Pseudomonadota</taxon>
        <taxon>Gammaproteobacteria</taxon>
        <taxon>Alteromonadales</taxon>
        <taxon>Pseudoalteromonadaceae</taxon>
        <taxon>Pseudoalteromonas</taxon>
    </lineage>
</organism>
<keyword evidence="14" id="KW-1185">Reference proteome</keyword>
<evidence type="ECO:0000313" key="14">
    <source>
        <dbReference type="Proteomes" id="UP000183805"/>
    </source>
</evidence>
<dbReference type="EMBL" id="FPAZ01000016">
    <property type="protein sequence ID" value="SFT91949.1"/>
    <property type="molecule type" value="Genomic_DNA"/>
</dbReference>
<evidence type="ECO:0000256" key="7">
    <source>
        <dbReference type="ARBA" id="ARBA00023065"/>
    </source>
</evidence>
<keyword evidence="7 12" id="KW-0406">Ion transport</keyword>
<keyword evidence="2 12" id="KW-1003">Cell membrane</keyword>
<dbReference type="PANTHER" id="PTHR28259">
    <property type="entry name" value="FLUORIDE EXPORT PROTEIN 1-RELATED"/>
    <property type="match status" value="1"/>
</dbReference>
<feature type="transmembrane region" description="Helical" evidence="12">
    <location>
        <begin position="12"/>
        <end position="32"/>
    </location>
</feature>
<keyword evidence="12" id="KW-0479">Metal-binding</keyword>
<evidence type="ECO:0000256" key="12">
    <source>
        <dbReference type="HAMAP-Rule" id="MF_00454"/>
    </source>
</evidence>
<proteinExistence type="inferred from homology"/>
<evidence type="ECO:0000256" key="6">
    <source>
        <dbReference type="ARBA" id="ARBA00023053"/>
    </source>
</evidence>
<feature type="binding site" evidence="12">
    <location>
        <position position="89"/>
    </location>
    <ligand>
        <name>Na(+)</name>
        <dbReference type="ChEBI" id="CHEBI:29101"/>
        <note>structural</note>
    </ligand>
</feature>
<evidence type="ECO:0000256" key="2">
    <source>
        <dbReference type="ARBA" id="ARBA00022475"/>
    </source>
</evidence>
<evidence type="ECO:0000256" key="9">
    <source>
        <dbReference type="ARBA" id="ARBA00023303"/>
    </source>
</evidence>
<dbReference type="PANTHER" id="PTHR28259:SF1">
    <property type="entry name" value="FLUORIDE EXPORT PROTEIN 1-RELATED"/>
    <property type="match status" value="1"/>
</dbReference>